<dbReference type="PANTHER" id="PTHR42852">
    <property type="entry name" value="THIOL:DISULFIDE INTERCHANGE PROTEIN DSBE"/>
    <property type="match status" value="1"/>
</dbReference>
<dbReference type="Pfam" id="PF00578">
    <property type="entry name" value="AhpC-TSA"/>
    <property type="match status" value="1"/>
</dbReference>
<protein>
    <submittedName>
        <fullName evidence="3">TlpA family protein disulfide reductase</fullName>
    </submittedName>
</protein>
<evidence type="ECO:0000259" key="2">
    <source>
        <dbReference type="PROSITE" id="PS51352"/>
    </source>
</evidence>
<sequence>MKPSPLKIGLITLPILGGLAILYVIFSALGDSTPDALDRFAVGEMRGFRSVEDAPPQPQNPILTGGGREITLADKRGKVILVNFWATWCAPCVVEMPALDALQAELGSADFEVVPVSMDRSIEDARAFYAENELVHLELYHDQSFRAAMDVGARGLPVSILYDRNGAEIGRMSGEADWASEDAFALIEAAVERY</sequence>
<keyword evidence="4" id="KW-1185">Reference proteome</keyword>
<dbReference type="GO" id="GO:0015036">
    <property type="term" value="F:disulfide oxidoreductase activity"/>
    <property type="evidence" value="ECO:0007669"/>
    <property type="project" value="UniProtKB-ARBA"/>
</dbReference>
<dbReference type="Gene3D" id="3.40.30.10">
    <property type="entry name" value="Glutaredoxin"/>
    <property type="match status" value="1"/>
</dbReference>
<dbReference type="PANTHER" id="PTHR42852:SF18">
    <property type="entry name" value="CHROMOSOME UNDETERMINED SCAFFOLD_47, WHOLE GENOME SHOTGUN SEQUENCE"/>
    <property type="match status" value="1"/>
</dbReference>
<dbReference type="Proteomes" id="UP000245168">
    <property type="component" value="Unassembled WGS sequence"/>
</dbReference>
<evidence type="ECO:0000313" key="3">
    <source>
        <dbReference type="EMBL" id="PWE16353.1"/>
    </source>
</evidence>
<dbReference type="InterPro" id="IPR036249">
    <property type="entry name" value="Thioredoxin-like_sf"/>
</dbReference>
<dbReference type="OrthoDB" id="9799347at2"/>
<name>A0A2U2BQR8_9PROT</name>
<dbReference type="InterPro" id="IPR000866">
    <property type="entry name" value="AhpC/TSA"/>
</dbReference>
<gene>
    <name evidence="3" type="ORF">DDZ18_13095</name>
</gene>
<accession>A0A2U2BQR8</accession>
<evidence type="ECO:0000256" key="1">
    <source>
        <dbReference type="ARBA" id="ARBA00023284"/>
    </source>
</evidence>
<dbReference type="GO" id="GO:0016209">
    <property type="term" value="F:antioxidant activity"/>
    <property type="evidence" value="ECO:0007669"/>
    <property type="project" value="InterPro"/>
</dbReference>
<comment type="caution">
    <text evidence="3">The sequence shown here is derived from an EMBL/GenBank/DDBJ whole genome shotgun (WGS) entry which is preliminary data.</text>
</comment>
<reference evidence="4" key="1">
    <citation type="submission" date="2018-05" db="EMBL/GenBank/DDBJ databases">
        <authorList>
            <person name="Liu B.-T."/>
        </authorList>
    </citation>
    <scope>NUCLEOTIDE SEQUENCE [LARGE SCALE GENOMIC DNA]</scope>
    <source>
        <strain evidence="4">WD6-1</strain>
    </source>
</reference>
<dbReference type="PROSITE" id="PS00194">
    <property type="entry name" value="THIOREDOXIN_1"/>
    <property type="match status" value="1"/>
</dbReference>
<evidence type="ECO:0000313" key="4">
    <source>
        <dbReference type="Proteomes" id="UP000245168"/>
    </source>
</evidence>
<feature type="domain" description="Thioredoxin" evidence="2">
    <location>
        <begin position="48"/>
        <end position="192"/>
    </location>
</feature>
<dbReference type="AlphaFoldDB" id="A0A2U2BQR8"/>
<dbReference type="InterPro" id="IPR013766">
    <property type="entry name" value="Thioredoxin_domain"/>
</dbReference>
<keyword evidence="1" id="KW-0676">Redox-active center</keyword>
<dbReference type="InterPro" id="IPR017937">
    <property type="entry name" value="Thioredoxin_CS"/>
</dbReference>
<dbReference type="CDD" id="cd02966">
    <property type="entry name" value="TlpA_like_family"/>
    <property type="match status" value="1"/>
</dbReference>
<proteinExistence type="predicted"/>
<dbReference type="SUPFAM" id="SSF52833">
    <property type="entry name" value="Thioredoxin-like"/>
    <property type="match status" value="1"/>
</dbReference>
<dbReference type="PROSITE" id="PS51352">
    <property type="entry name" value="THIOREDOXIN_2"/>
    <property type="match status" value="1"/>
</dbReference>
<organism evidence="3 4">
    <name type="scientific">Marinicauda salina</name>
    <dbReference type="NCBI Taxonomy" id="2135793"/>
    <lineage>
        <taxon>Bacteria</taxon>
        <taxon>Pseudomonadati</taxon>
        <taxon>Pseudomonadota</taxon>
        <taxon>Alphaproteobacteria</taxon>
        <taxon>Maricaulales</taxon>
        <taxon>Maricaulaceae</taxon>
        <taxon>Marinicauda</taxon>
    </lineage>
</organism>
<dbReference type="InterPro" id="IPR050553">
    <property type="entry name" value="Thioredoxin_ResA/DsbE_sf"/>
</dbReference>
<dbReference type="RefSeq" id="WP_109253855.1">
    <property type="nucleotide sequence ID" value="NZ_QEXV01000007.1"/>
</dbReference>
<dbReference type="EMBL" id="QEXV01000007">
    <property type="protein sequence ID" value="PWE16353.1"/>
    <property type="molecule type" value="Genomic_DNA"/>
</dbReference>